<evidence type="ECO:0000313" key="13">
    <source>
        <dbReference type="EMBL" id="PRQ48275.1"/>
    </source>
</evidence>
<proteinExistence type="inferred from homology"/>
<organism evidence="13 14">
    <name type="scientific">Rosa chinensis</name>
    <name type="common">China rose</name>
    <dbReference type="NCBI Taxonomy" id="74649"/>
    <lineage>
        <taxon>Eukaryota</taxon>
        <taxon>Viridiplantae</taxon>
        <taxon>Streptophyta</taxon>
        <taxon>Embryophyta</taxon>
        <taxon>Tracheophyta</taxon>
        <taxon>Spermatophyta</taxon>
        <taxon>Magnoliopsida</taxon>
        <taxon>eudicotyledons</taxon>
        <taxon>Gunneridae</taxon>
        <taxon>Pentapetalae</taxon>
        <taxon>rosids</taxon>
        <taxon>fabids</taxon>
        <taxon>Rosales</taxon>
        <taxon>Rosaceae</taxon>
        <taxon>Rosoideae</taxon>
        <taxon>Rosoideae incertae sedis</taxon>
        <taxon>Rosa</taxon>
    </lineage>
</organism>
<comment type="subcellular location">
    <subcellularLocation>
        <location evidence="10">Membrane</location>
        <topology evidence="10">Multi-pass membrane protein</topology>
    </subcellularLocation>
</comment>
<dbReference type="STRING" id="74649.A0A2P6RPC6"/>
<keyword evidence="8" id="KW-0472">Membrane</keyword>
<protein>
    <recommendedName>
        <fullName evidence="4 10">Squalene monooxygenase</fullName>
        <ecNumber evidence="4 10">1.14.14.17</ecNumber>
    </recommendedName>
</protein>
<dbReference type="Gramene" id="PRQ48275">
    <property type="protein sequence ID" value="PRQ48275"/>
    <property type="gene ID" value="RchiOBHm_Chr2g0108891"/>
</dbReference>
<evidence type="ECO:0000256" key="4">
    <source>
        <dbReference type="ARBA" id="ARBA00012312"/>
    </source>
</evidence>
<comment type="cofactor">
    <cofactor evidence="1 10">
        <name>FAD</name>
        <dbReference type="ChEBI" id="CHEBI:57692"/>
    </cofactor>
</comment>
<dbReference type="EMBL" id="PDCK01000040">
    <property type="protein sequence ID" value="PRQ48275.1"/>
    <property type="molecule type" value="Genomic_DNA"/>
</dbReference>
<gene>
    <name evidence="13" type="ORF">RchiOBHm_Chr2g0108891</name>
</gene>
<dbReference type="Pfam" id="PF08491">
    <property type="entry name" value="SE"/>
    <property type="match status" value="1"/>
</dbReference>
<keyword evidence="11" id="KW-0732">Signal</keyword>
<keyword evidence="5 10" id="KW-0285">Flavoprotein</keyword>
<dbReference type="UniPathway" id="UPA00767">
    <property type="reaction ID" value="UER00752"/>
</dbReference>
<evidence type="ECO:0000256" key="11">
    <source>
        <dbReference type="SAM" id="SignalP"/>
    </source>
</evidence>
<comment type="caution">
    <text evidence="13">The sequence shown here is derived from an EMBL/GenBank/DDBJ whole genome shotgun (WGS) entry which is preliminary data.</text>
</comment>
<dbReference type="Proteomes" id="UP000238479">
    <property type="component" value="Chromosome 2"/>
</dbReference>
<dbReference type="EC" id="1.14.14.17" evidence="4 10"/>
<feature type="chain" id="PRO_5015149911" description="Squalene monooxygenase" evidence="11">
    <location>
        <begin position="21"/>
        <end position="280"/>
    </location>
</feature>
<dbReference type="AlphaFoldDB" id="A0A2P6RPC6"/>
<dbReference type="SUPFAM" id="SSF51905">
    <property type="entry name" value="FAD/NAD(P)-binding domain"/>
    <property type="match status" value="1"/>
</dbReference>
<name>A0A2P6RPC6_ROSCH</name>
<keyword evidence="13" id="KW-0503">Monooxygenase</keyword>
<evidence type="ECO:0000256" key="2">
    <source>
        <dbReference type="ARBA" id="ARBA00005018"/>
    </source>
</evidence>
<dbReference type="GO" id="GO:0005783">
    <property type="term" value="C:endoplasmic reticulum"/>
    <property type="evidence" value="ECO:0007669"/>
    <property type="project" value="TreeGrafter"/>
</dbReference>
<evidence type="ECO:0000256" key="1">
    <source>
        <dbReference type="ARBA" id="ARBA00001974"/>
    </source>
</evidence>
<dbReference type="InterPro" id="IPR040125">
    <property type="entry name" value="Squalene_monox"/>
</dbReference>
<dbReference type="GO" id="GO:0016020">
    <property type="term" value="C:membrane"/>
    <property type="evidence" value="ECO:0007669"/>
    <property type="project" value="UniProtKB-SubCell"/>
</dbReference>
<dbReference type="GO" id="GO:0004506">
    <property type="term" value="F:squalene monooxygenase activity"/>
    <property type="evidence" value="ECO:0007669"/>
    <property type="project" value="UniProtKB-UniRule"/>
</dbReference>
<comment type="pathway">
    <text evidence="2">Terpene metabolism; lanosterol biosynthesis; lanosterol from farnesyl diphosphate: step 2/3.</text>
</comment>
<sequence length="280" mass="31578">MLMTMVVCTFFASMLGFLLCVLRRRDYGNAIAKEKENLKGKYHDSEECVKGSSTDVIIVGAGDGRRVHVIEKDLREPNRIVGEYLQPGEYLKLVELGLQDCIDEIDAQRVFVYALFKDGKSSKLSYPLEQFHSDVAGRGFHNGPFIQRMRAKVATLPNWSKLGTVTSLACLKKMEQLRGFNTKIRMVKHLNLMLLLTIVCDGCSSNLRRTLCKSQVEVHTCFVGLVLDNCKLPFTNHGHVIIADPSPIVFYPIRSAEFRCLVDVPCQKVPPLLMVKWPSI</sequence>
<dbReference type="GO" id="GO:0050660">
    <property type="term" value="F:flavin adenine dinucleotide binding"/>
    <property type="evidence" value="ECO:0007669"/>
    <property type="project" value="UniProtKB-UniRule"/>
</dbReference>
<evidence type="ECO:0000256" key="6">
    <source>
        <dbReference type="ARBA" id="ARBA00022827"/>
    </source>
</evidence>
<evidence type="ECO:0000313" key="14">
    <source>
        <dbReference type="Proteomes" id="UP000238479"/>
    </source>
</evidence>
<dbReference type="PANTHER" id="PTHR10835">
    <property type="entry name" value="SQUALENE MONOOXYGENASE"/>
    <property type="match status" value="1"/>
</dbReference>
<keyword evidence="14" id="KW-1185">Reference proteome</keyword>
<accession>A0A2P6RPC6</accession>
<dbReference type="PANTHER" id="PTHR10835:SF15">
    <property type="entry name" value="SQUALENE EPOXIDASE 2, MITOCHONDRIAL"/>
    <property type="match status" value="1"/>
</dbReference>
<evidence type="ECO:0000256" key="8">
    <source>
        <dbReference type="ARBA" id="ARBA00023136"/>
    </source>
</evidence>
<evidence type="ECO:0000256" key="5">
    <source>
        <dbReference type="ARBA" id="ARBA00022630"/>
    </source>
</evidence>
<comment type="catalytic activity">
    <reaction evidence="9 10">
        <text>squalene + reduced [NADPH--hemoprotein reductase] + O2 = (S)-2,3-epoxysqualene + oxidized [NADPH--hemoprotein reductase] + H2O + H(+)</text>
        <dbReference type="Rhea" id="RHEA:25282"/>
        <dbReference type="Rhea" id="RHEA-COMP:11964"/>
        <dbReference type="Rhea" id="RHEA-COMP:11965"/>
        <dbReference type="ChEBI" id="CHEBI:15377"/>
        <dbReference type="ChEBI" id="CHEBI:15378"/>
        <dbReference type="ChEBI" id="CHEBI:15379"/>
        <dbReference type="ChEBI" id="CHEBI:15440"/>
        <dbReference type="ChEBI" id="CHEBI:15441"/>
        <dbReference type="ChEBI" id="CHEBI:57618"/>
        <dbReference type="ChEBI" id="CHEBI:58210"/>
        <dbReference type="EC" id="1.14.14.17"/>
    </reaction>
</comment>
<keyword evidence="6 10" id="KW-0274">FAD</keyword>
<dbReference type="GO" id="GO:0016126">
    <property type="term" value="P:sterol biosynthetic process"/>
    <property type="evidence" value="ECO:0007669"/>
    <property type="project" value="UniProtKB-UniRule"/>
</dbReference>
<evidence type="ECO:0000256" key="7">
    <source>
        <dbReference type="ARBA" id="ARBA00023002"/>
    </source>
</evidence>
<dbReference type="InterPro" id="IPR013698">
    <property type="entry name" value="Squalene_epoxidase"/>
</dbReference>
<comment type="similarity">
    <text evidence="3 10">Belongs to the squalene monooxygenase family.</text>
</comment>
<feature type="domain" description="Squalene epoxidase" evidence="12">
    <location>
        <begin position="196"/>
        <end position="271"/>
    </location>
</feature>
<feature type="signal peptide" evidence="11">
    <location>
        <begin position="1"/>
        <end position="20"/>
    </location>
</feature>
<evidence type="ECO:0000259" key="12">
    <source>
        <dbReference type="Pfam" id="PF08491"/>
    </source>
</evidence>
<keyword evidence="7 10" id="KW-0560">Oxidoreductase</keyword>
<evidence type="ECO:0000256" key="9">
    <source>
        <dbReference type="ARBA" id="ARBA00048658"/>
    </source>
</evidence>
<evidence type="ECO:0000256" key="10">
    <source>
        <dbReference type="RuleBase" id="RU367121"/>
    </source>
</evidence>
<evidence type="ECO:0000256" key="3">
    <source>
        <dbReference type="ARBA" id="ARBA00008802"/>
    </source>
</evidence>
<dbReference type="InterPro" id="IPR036188">
    <property type="entry name" value="FAD/NAD-bd_sf"/>
</dbReference>
<comment type="function">
    <text evidence="10">Catalyzes the stereospecific oxidation of squalene to (S)-2,3-epoxysqualene, and is considered to be a rate-limiting enzyme in steroid biosynthesis.</text>
</comment>
<reference evidence="13 14" key="1">
    <citation type="journal article" date="2018" name="Nat. Genet.">
        <title>The Rosa genome provides new insights in the design of modern roses.</title>
        <authorList>
            <person name="Bendahmane M."/>
        </authorList>
    </citation>
    <scope>NUCLEOTIDE SEQUENCE [LARGE SCALE GENOMIC DNA]</scope>
    <source>
        <strain evidence="14">cv. Old Blush</strain>
    </source>
</reference>